<keyword evidence="2" id="KW-0378">Hydrolase</keyword>
<dbReference type="Proteomes" id="UP000252355">
    <property type="component" value="Unassembled WGS sequence"/>
</dbReference>
<proteinExistence type="predicted"/>
<dbReference type="InterPro" id="IPR001650">
    <property type="entry name" value="Helicase_C-like"/>
</dbReference>
<dbReference type="Gene3D" id="3.40.50.300">
    <property type="entry name" value="P-loop containing nucleotide triphosphate hydrolases"/>
    <property type="match status" value="2"/>
</dbReference>
<dbReference type="SMART" id="SM01142">
    <property type="entry name" value="DSHCT"/>
    <property type="match status" value="1"/>
</dbReference>
<protein>
    <submittedName>
        <fullName evidence="7">Putative helicase</fullName>
    </submittedName>
</protein>
<reference evidence="7 8" key="1">
    <citation type="submission" date="2018-05" db="EMBL/GenBank/DDBJ databases">
        <title>A metagenomic window into the 2 km-deep terrestrial subsurface aquifer revealed taxonomically and functionally diverse microbial community comprising novel uncultured bacterial lineages.</title>
        <authorList>
            <person name="Kadnikov V.V."/>
            <person name="Mardanov A.V."/>
            <person name="Beletsky A.V."/>
            <person name="Banks D."/>
            <person name="Pimenov N.V."/>
            <person name="Frank Y.A."/>
            <person name="Karnachuk O.V."/>
            <person name="Ravin N.V."/>
        </authorList>
    </citation>
    <scope>NUCLEOTIDE SEQUENCE [LARGE SCALE GENOMIC DNA]</scope>
    <source>
        <strain evidence="7">BY5</strain>
    </source>
</reference>
<keyword evidence="3 7" id="KW-0347">Helicase</keyword>
<dbReference type="PANTHER" id="PTHR12131:SF1">
    <property type="entry name" value="ATP-DEPENDENT RNA HELICASE SUPV3L1, MITOCHONDRIAL-RELATED"/>
    <property type="match status" value="1"/>
</dbReference>
<dbReference type="GO" id="GO:0003676">
    <property type="term" value="F:nucleic acid binding"/>
    <property type="evidence" value="ECO:0007669"/>
    <property type="project" value="InterPro"/>
</dbReference>
<evidence type="ECO:0000256" key="3">
    <source>
        <dbReference type="ARBA" id="ARBA00022806"/>
    </source>
</evidence>
<evidence type="ECO:0000259" key="5">
    <source>
        <dbReference type="PROSITE" id="PS51192"/>
    </source>
</evidence>
<dbReference type="PROSITE" id="PS51192">
    <property type="entry name" value="HELICASE_ATP_BIND_1"/>
    <property type="match status" value="1"/>
</dbReference>
<dbReference type="AlphaFoldDB" id="A0A367ZSQ1"/>
<dbReference type="InterPro" id="IPR014001">
    <property type="entry name" value="Helicase_ATP-bd"/>
</dbReference>
<evidence type="ECO:0000313" key="7">
    <source>
        <dbReference type="EMBL" id="RCK80867.1"/>
    </source>
</evidence>
<feature type="domain" description="Helicase ATP-binding" evidence="5">
    <location>
        <begin position="20"/>
        <end position="177"/>
    </location>
</feature>
<dbReference type="Pfam" id="PF00270">
    <property type="entry name" value="DEAD"/>
    <property type="match status" value="1"/>
</dbReference>
<evidence type="ECO:0000256" key="2">
    <source>
        <dbReference type="ARBA" id="ARBA00022801"/>
    </source>
</evidence>
<evidence type="ECO:0000259" key="6">
    <source>
        <dbReference type="PROSITE" id="PS51194"/>
    </source>
</evidence>
<dbReference type="PANTHER" id="PTHR12131">
    <property type="entry name" value="ATP-DEPENDENT RNA AND DNA HELICASE"/>
    <property type="match status" value="1"/>
</dbReference>
<dbReference type="GO" id="GO:0055087">
    <property type="term" value="C:Ski complex"/>
    <property type="evidence" value="ECO:0007669"/>
    <property type="project" value="TreeGrafter"/>
</dbReference>
<dbReference type="PROSITE" id="PS51194">
    <property type="entry name" value="HELICASE_CTER"/>
    <property type="match status" value="1"/>
</dbReference>
<evidence type="ECO:0000256" key="4">
    <source>
        <dbReference type="ARBA" id="ARBA00022840"/>
    </source>
</evidence>
<dbReference type="GO" id="GO:0070478">
    <property type="term" value="P:nuclear-transcribed mRNA catabolic process, 3'-5' exonucleolytic nonsense-mediated decay"/>
    <property type="evidence" value="ECO:0007669"/>
    <property type="project" value="TreeGrafter"/>
</dbReference>
<comment type="caution">
    <text evidence="7">The sequence shown here is derived from an EMBL/GenBank/DDBJ whole genome shotgun (WGS) entry which is preliminary data.</text>
</comment>
<dbReference type="SUPFAM" id="SSF52540">
    <property type="entry name" value="P-loop containing nucleoside triphosphate hydrolases"/>
    <property type="match status" value="1"/>
</dbReference>
<dbReference type="SMART" id="SM00487">
    <property type="entry name" value="DEXDc"/>
    <property type="match status" value="1"/>
</dbReference>
<dbReference type="Pfam" id="PF08148">
    <property type="entry name" value="DSHCT"/>
    <property type="match status" value="1"/>
</dbReference>
<keyword evidence="1" id="KW-0547">Nucleotide-binding</keyword>
<evidence type="ECO:0000313" key="8">
    <source>
        <dbReference type="Proteomes" id="UP000252355"/>
    </source>
</evidence>
<name>A0A367ZSQ1_9BACT</name>
<dbReference type="SMART" id="SM00490">
    <property type="entry name" value="HELICc"/>
    <property type="match status" value="1"/>
</dbReference>
<dbReference type="GO" id="GO:0016787">
    <property type="term" value="F:hydrolase activity"/>
    <property type="evidence" value="ECO:0007669"/>
    <property type="project" value="UniProtKB-KW"/>
</dbReference>
<gene>
    <name evidence="7" type="ORF">OZSIB_2755</name>
</gene>
<dbReference type="GO" id="GO:0005524">
    <property type="term" value="F:ATP binding"/>
    <property type="evidence" value="ECO:0007669"/>
    <property type="project" value="UniProtKB-KW"/>
</dbReference>
<sequence>MTLNVTYRGFTLDSFQTRAITEIENGHSLVLAAPTGSGKTLVAEYLIEKVLKTDQRIVYTSPIKALSNQKFRDFSRLYGDKVGILTGDVVINPGAQALIMTTEVFRNMAIEDPALLADIAYVIFDEIHFLGDIERGTVWEESIIFAPKTVRFLALSATVPNAEELAHWIESVADQKVSIITHTERAVPLSYLFYYQKRLMSYKDLRRRLKGREGDEAAAEAGRRRRGGDRAKDEEHRHFTIIKALHDQDRLPLLYFVFSRATADRMAREAARQFDFTTPAEKDRIREMTEACLEKYQLWNLESANELAEILECGIGKHHAGLLPQLKELVEVLFAERLLKVLFVTETFAVGVNMPARTVAYDALKKFDGRSFRPMKSLEFTQISGRAGRRGIDPMGWVVVPYLPRDLTLEELEKLVYGDIEPLTSQFDLSFNSVLNLYSGHKTDEVRTILRKNFAQFQANRHLPYLAQKVAEIRTEIDRVMPRCIEKQNDLEEFMAFHRRRQEIIQALHRQAGALRSGLRGRRNRPHQERIKQQFAAKFEELKAEEARYLCGACKTRNKCVAQYERAARLRKKLDYWRARLEEQEELQLPIYEKKLGILRQLGYIDDKGLLARGEFASRIHTEEIAVTELYFKGYFHEWSPHEINALAVSLVHEYRRRGSAGEFRPRQPLLRCLREARSFIGALSRRYPFVRPLEPALAMVMYEWSRGATFEEIMAMTDVSEGDLIRNFRQAIDLLRQIRDAAEDRSLRDKLDECLHYINRDIVLATELRD</sequence>
<feature type="domain" description="Helicase C-terminal" evidence="6">
    <location>
        <begin position="284"/>
        <end position="438"/>
    </location>
</feature>
<dbReference type="Gene3D" id="1.10.3380.30">
    <property type="match status" value="1"/>
</dbReference>
<keyword evidence="4" id="KW-0067">ATP-binding</keyword>
<dbReference type="InterPro" id="IPR027417">
    <property type="entry name" value="P-loop_NTPase"/>
</dbReference>
<dbReference type="EMBL" id="QOQW01000004">
    <property type="protein sequence ID" value="RCK80867.1"/>
    <property type="molecule type" value="Genomic_DNA"/>
</dbReference>
<dbReference type="InterPro" id="IPR011545">
    <property type="entry name" value="DEAD/DEAH_box_helicase_dom"/>
</dbReference>
<evidence type="ECO:0000256" key="1">
    <source>
        <dbReference type="ARBA" id="ARBA00022741"/>
    </source>
</evidence>
<dbReference type="InterPro" id="IPR012961">
    <property type="entry name" value="Ski2/MTR4_C"/>
</dbReference>
<dbReference type="GO" id="GO:0004386">
    <property type="term" value="F:helicase activity"/>
    <property type="evidence" value="ECO:0007669"/>
    <property type="project" value="UniProtKB-KW"/>
</dbReference>
<dbReference type="InterPro" id="IPR050699">
    <property type="entry name" value="RNA-DNA_Helicase"/>
</dbReference>
<accession>A0A367ZSQ1</accession>
<organism evidence="7 8">
    <name type="scientific">Candidatus Ozemobacter sibiricus</name>
    <dbReference type="NCBI Taxonomy" id="2268124"/>
    <lineage>
        <taxon>Bacteria</taxon>
        <taxon>Candidatus Ozemobacteria</taxon>
        <taxon>Candidatus Ozemobacterales</taxon>
        <taxon>Candidatus Ozemobacteraceae</taxon>
        <taxon>Candidatus Ozemobacter</taxon>
    </lineage>
</organism>